<dbReference type="InterPro" id="IPR036188">
    <property type="entry name" value="FAD/NAD-bd_sf"/>
</dbReference>
<dbReference type="PANTHER" id="PTHR43014">
    <property type="entry name" value="MERCURIC REDUCTASE"/>
    <property type="match status" value="1"/>
</dbReference>
<dbReference type="PANTHER" id="PTHR43014:SF4">
    <property type="entry name" value="PYRIDINE NUCLEOTIDE-DISULFIDE OXIDOREDUCTASE RCLA-RELATED"/>
    <property type="match status" value="1"/>
</dbReference>
<dbReference type="AlphaFoldDB" id="A0A2X4V392"/>
<keyword evidence="2" id="KW-0560">Oxidoreductase</keyword>
<name>A0A2X4V392_SERPL</name>
<proteinExistence type="predicted"/>
<dbReference type="InterPro" id="IPR023753">
    <property type="entry name" value="FAD/NAD-binding_dom"/>
</dbReference>
<reference evidence="2 3" key="1">
    <citation type="submission" date="2018-06" db="EMBL/GenBank/DDBJ databases">
        <authorList>
            <consortium name="Pathogen Informatics"/>
            <person name="Doyle S."/>
        </authorList>
    </citation>
    <scope>NUCLEOTIDE SEQUENCE [LARGE SCALE GENOMIC DNA]</scope>
    <source>
        <strain evidence="2 3">NCTC12961</strain>
    </source>
</reference>
<dbReference type="EC" id="1.8.1.4" evidence="2"/>
<protein>
    <submittedName>
        <fullName evidence="2">Dihydrolipoyl dehydrogenase</fullName>
        <ecNumber evidence="2">1.8.1.4</ecNumber>
    </submittedName>
</protein>
<dbReference type="SUPFAM" id="SSF51905">
    <property type="entry name" value="FAD/NAD(P)-binding domain"/>
    <property type="match status" value="1"/>
</dbReference>
<feature type="domain" description="FAD/NAD(P)-binding" evidence="1">
    <location>
        <begin position="1"/>
        <end position="156"/>
    </location>
</feature>
<dbReference type="GO" id="GO:0050660">
    <property type="term" value="F:flavin adenine dinucleotide binding"/>
    <property type="evidence" value="ECO:0007669"/>
    <property type="project" value="TreeGrafter"/>
</dbReference>
<dbReference type="Gene3D" id="3.50.50.60">
    <property type="entry name" value="FAD/NAD(P)-binding domain"/>
    <property type="match status" value="2"/>
</dbReference>
<dbReference type="STRING" id="82996.ADP72_11700"/>
<organism evidence="2 3">
    <name type="scientific">Serratia plymuthica</name>
    <dbReference type="NCBI Taxonomy" id="82996"/>
    <lineage>
        <taxon>Bacteria</taxon>
        <taxon>Pseudomonadati</taxon>
        <taxon>Pseudomonadota</taxon>
        <taxon>Gammaproteobacteria</taxon>
        <taxon>Enterobacterales</taxon>
        <taxon>Yersiniaceae</taxon>
        <taxon>Serratia</taxon>
    </lineage>
</organism>
<evidence type="ECO:0000313" key="3">
    <source>
        <dbReference type="Proteomes" id="UP000248897"/>
    </source>
</evidence>
<dbReference type="PRINTS" id="PR00368">
    <property type="entry name" value="FADPNR"/>
</dbReference>
<accession>A0A2X4V392</accession>
<dbReference type="GO" id="GO:0004148">
    <property type="term" value="F:dihydrolipoyl dehydrogenase (NADH) activity"/>
    <property type="evidence" value="ECO:0007669"/>
    <property type="project" value="UniProtKB-EC"/>
</dbReference>
<sequence length="226" mass="24512">MPQSVAVFGPGVIGLELGQALHRLGVDTKVFGVGGAVGPLTDGAVRSYAAKALGEEFYLDADVKVEMMQREGDKVFIRYQDLQGQPQEIMVDYVLAATGRRPNVDKLGLENTGLKLDARGVPQADRSTLQTNVPHIFIAGDASNQLPLLHEASDQARIAGANAGSFPEITPGLRRSAISVVFSDPQRSPWVGSTFRETEREIQRLRLLRSRRGFVRESGALSRDAT</sequence>
<evidence type="ECO:0000259" key="1">
    <source>
        <dbReference type="Pfam" id="PF07992"/>
    </source>
</evidence>
<dbReference type="Proteomes" id="UP000248897">
    <property type="component" value="Chromosome 1"/>
</dbReference>
<dbReference type="EMBL" id="LS483469">
    <property type="protein sequence ID" value="SQI46557.1"/>
    <property type="molecule type" value="Genomic_DNA"/>
</dbReference>
<dbReference type="Pfam" id="PF07992">
    <property type="entry name" value="Pyr_redox_2"/>
    <property type="match status" value="1"/>
</dbReference>
<gene>
    <name evidence="2" type="primary">pdhD</name>
    <name evidence="2" type="ORF">NCTC12961_05811</name>
</gene>
<evidence type="ECO:0000313" key="2">
    <source>
        <dbReference type="EMBL" id="SQI46557.1"/>
    </source>
</evidence>
<dbReference type="PRINTS" id="PR00411">
    <property type="entry name" value="PNDRDTASEI"/>
</dbReference>
<dbReference type="GO" id="GO:0003955">
    <property type="term" value="F:NAD(P)H dehydrogenase (quinone) activity"/>
    <property type="evidence" value="ECO:0007669"/>
    <property type="project" value="TreeGrafter"/>
</dbReference>